<dbReference type="Pfam" id="PF10420">
    <property type="entry name" value="IL12p40_C"/>
    <property type="match status" value="1"/>
</dbReference>
<evidence type="ECO:0000256" key="5">
    <source>
        <dbReference type="SAM" id="MobiDB-lite"/>
    </source>
</evidence>
<keyword evidence="4" id="KW-0393">Immunoglobulin domain</keyword>
<name>A0A315VJB5_GAMAF</name>
<dbReference type="PRINTS" id="PR01928">
    <property type="entry name" value="INTRLEUKN12B"/>
</dbReference>
<evidence type="ECO:0000313" key="8">
    <source>
        <dbReference type="Proteomes" id="UP000250572"/>
    </source>
</evidence>
<dbReference type="EMBL" id="NHOQ01001578">
    <property type="protein sequence ID" value="PWA23579.1"/>
    <property type="molecule type" value="Genomic_DNA"/>
</dbReference>
<evidence type="ECO:0000256" key="1">
    <source>
        <dbReference type="ARBA" id="ARBA00022729"/>
    </source>
</evidence>
<comment type="subcellular location">
    <subcellularLocation>
        <location evidence="4">Secreted</location>
    </subcellularLocation>
</comment>
<evidence type="ECO:0000256" key="3">
    <source>
        <dbReference type="ARBA" id="ARBA00023180"/>
    </source>
</evidence>
<dbReference type="GO" id="GO:0004896">
    <property type="term" value="F:cytokine receptor activity"/>
    <property type="evidence" value="ECO:0007669"/>
    <property type="project" value="UniProtKB-UniRule"/>
</dbReference>
<dbReference type="InterPro" id="IPR013783">
    <property type="entry name" value="Ig-like_fold"/>
</dbReference>
<keyword evidence="3 4" id="KW-0325">Glycoprotein</keyword>
<dbReference type="GO" id="GO:0005125">
    <property type="term" value="F:cytokine activity"/>
    <property type="evidence" value="ECO:0007669"/>
    <property type="project" value="UniProtKB-KW"/>
</dbReference>
<organism evidence="7 8">
    <name type="scientific">Gambusia affinis</name>
    <name type="common">Western mosquitofish</name>
    <name type="synonym">Heterandria affinis</name>
    <dbReference type="NCBI Taxonomy" id="33528"/>
    <lineage>
        <taxon>Eukaryota</taxon>
        <taxon>Metazoa</taxon>
        <taxon>Chordata</taxon>
        <taxon>Craniata</taxon>
        <taxon>Vertebrata</taxon>
        <taxon>Euteleostomi</taxon>
        <taxon>Actinopterygii</taxon>
        <taxon>Neopterygii</taxon>
        <taxon>Teleostei</taxon>
        <taxon>Neoteleostei</taxon>
        <taxon>Acanthomorphata</taxon>
        <taxon>Ovalentaria</taxon>
        <taxon>Atherinomorphae</taxon>
        <taxon>Cyprinodontiformes</taxon>
        <taxon>Poeciliidae</taxon>
        <taxon>Poeciliinae</taxon>
        <taxon>Gambusia</taxon>
    </lineage>
</organism>
<keyword evidence="1" id="KW-0732">Signal</keyword>
<keyword evidence="4" id="KW-0964">Secreted</keyword>
<keyword evidence="2" id="KW-1015">Disulfide bond</keyword>
<evidence type="ECO:0000256" key="2">
    <source>
        <dbReference type="ARBA" id="ARBA00023157"/>
    </source>
</evidence>
<dbReference type="InterPro" id="IPR036116">
    <property type="entry name" value="FN3_sf"/>
</dbReference>
<feature type="domain" description="Ig-like" evidence="6">
    <location>
        <begin position="218"/>
        <end position="300"/>
    </location>
</feature>
<dbReference type="InterPro" id="IPR007110">
    <property type="entry name" value="Ig-like_dom"/>
</dbReference>
<evidence type="ECO:0000313" key="7">
    <source>
        <dbReference type="EMBL" id="PWA23579.1"/>
    </source>
</evidence>
<proteinExistence type="inferred from homology"/>
<comment type="similarity">
    <text evidence="4">Belongs to the IL-12B family.</text>
</comment>
<dbReference type="AlphaFoldDB" id="A0A315VJB5"/>
<keyword evidence="8" id="KW-1185">Reference proteome</keyword>
<feature type="region of interest" description="Disordered" evidence="5">
    <location>
        <begin position="65"/>
        <end position="84"/>
    </location>
</feature>
<comment type="caution">
    <text evidence="7">The sequence shown here is derived from an EMBL/GenBank/DDBJ whole genome shotgun (WGS) entry which is preliminary data.</text>
</comment>
<dbReference type="SUPFAM" id="SSF49265">
    <property type="entry name" value="Fibronectin type III"/>
    <property type="match status" value="1"/>
</dbReference>
<accession>A0A315VJB5</accession>
<dbReference type="GO" id="GO:0005615">
    <property type="term" value="C:extracellular space"/>
    <property type="evidence" value="ECO:0007669"/>
    <property type="project" value="UniProtKB-KW"/>
</dbReference>
<dbReference type="InterPro" id="IPR019482">
    <property type="entry name" value="IL-12_beta_cen-dom"/>
</dbReference>
<evidence type="ECO:0000256" key="4">
    <source>
        <dbReference type="RuleBase" id="RU281113"/>
    </source>
</evidence>
<gene>
    <name evidence="4" type="primary">IL12B</name>
    <name evidence="7" type="ORF">CCH79_00005963</name>
</gene>
<sequence>MVENYWTVSTASLRHNNRGDPLTATNRRGGSLAFQAPSTNTPLFSICPLKLRLEKESTMPWNEPGRLHPASPHPPITTPGRNQPGLELHAAPANRRLKTFLLVSRALTHVLPMSTFIMMDILQDSPVLSHLQVHNQFRSPGGRVSRARRADRLLTAILGSRPSVGEMKITEPYKTERKAGELSNLGLENKMKLLVVSILCAFSLLSSQNPTSHWTLQPNVLVLEVDGSLGQQPISCLEMSENVVTSDNHNQDVIWKKNGVEEAQRGNWYLVRLVESLGGGNYTCHSPNGTLLNYTEVLIQHNKTKRRRILVKNQQEDYLKCSTRNYSGEFHCSWTWHSNRVGKAAFIKAQRMSDGQNSHCSVEPSRHQWMCSSAQSNFSCSVDDSGSGISCLDWQHCPYAEERQQVQVTVFVRTDQFLLESYSKRFYLSDIVKPDKVRISKVNKTLVEWSYPSSWNTPYSYFPLTFQISQVSRQCRKCENPCTELKHSKASTLSSSDICQFKVKQKIKIVCVRAKDALCDSEWSEWTHVRLKRGMGNRKRKQQQ</sequence>
<keyword evidence="4" id="KW-0202">Cytokine</keyword>
<dbReference type="InterPro" id="IPR050676">
    <property type="entry name" value="IL-12"/>
</dbReference>
<dbReference type="InterPro" id="IPR015528">
    <property type="entry name" value="IL-12_beta"/>
</dbReference>
<comment type="subunit">
    <text evidence="4">Heterodimer with IL12A; disulfide-linked. The heterodimer is known as interleukin IL-12.</text>
</comment>
<dbReference type="PANTHER" id="PTHR48485:SF4">
    <property type="entry name" value="INTERLEUKIN-12 SUBUNIT BETA"/>
    <property type="match status" value="1"/>
</dbReference>
<evidence type="ECO:0000259" key="6">
    <source>
        <dbReference type="PROSITE" id="PS50835"/>
    </source>
</evidence>
<dbReference type="PANTHER" id="PTHR48485">
    <property type="entry name" value="INTERLEUKIN-12 SUBUNIT BETA-RELATED"/>
    <property type="match status" value="1"/>
</dbReference>
<dbReference type="PROSITE" id="PS50835">
    <property type="entry name" value="IG_LIKE"/>
    <property type="match status" value="1"/>
</dbReference>
<dbReference type="STRING" id="33528.ENSGAFP00000010181"/>
<protein>
    <recommendedName>
        <fullName evidence="4">Interleukin-12 subunit beta</fullName>
        <shortName evidence="4">IL-12B</shortName>
    </recommendedName>
    <alternativeName>
        <fullName evidence="4">Cytotoxic lymphocyte maturation factor 40 kDa subunit</fullName>
    </alternativeName>
    <alternativeName>
        <fullName evidence="4">IL-12 subunit p40</fullName>
    </alternativeName>
</protein>
<dbReference type="Gene3D" id="2.60.40.10">
    <property type="entry name" value="Immunoglobulins"/>
    <property type="match status" value="2"/>
</dbReference>
<reference evidence="7 8" key="1">
    <citation type="journal article" date="2018" name="G3 (Bethesda)">
        <title>A High-Quality Reference Genome for the Invasive Mosquitofish Gambusia affinis Using a Chicago Library.</title>
        <authorList>
            <person name="Hoffberg S.L."/>
            <person name="Troendle N.J."/>
            <person name="Glenn T.C."/>
            <person name="Mahmud O."/>
            <person name="Louha S."/>
            <person name="Chalopin D."/>
            <person name="Bennetzen J.L."/>
            <person name="Mauricio R."/>
        </authorList>
    </citation>
    <scope>NUCLEOTIDE SEQUENCE [LARGE SCALE GENOMIC DNA]</scope>
    <source>
        <strain evidence="7">NE01/NJP1002.9</strain>
        <tissue evidence="7">Muscle</tissue>
    </source>
</reference>
<dbReference type="Proteomes" id="UP000250572">
    <property type="component" value="Unassembled WGS sequence"/>
</dbReference>